<evidence type="ECO:0000256" key="2">
    <source>
        <dbReference type="ARBA" id="ARBA00022448"/>
    </source>
</evidence>
<dbReference type="Gene3D" id="3.40.50.300">
    <property type="entry name" value="P-loop containing nucleotide triphosphate hydrolases"/>
    <property type="match status" value="1"/>
</dbReference>
<dbReference type="STRING" id="2769.R7QTJ3"/>
<dbReference type="GeneID" id="17319436"/>
<dbReference type="InterPro" id="IPR003439">
    <property type="entry name" value="ABC_transporter-like_ATP-bd"/>
</dbReference>
<feature type="compositionally biased region" description="Polar residues" evidence="6">
    <location>
        <begin position="542"/>
        <end position="555"/>
    </location>
</feature>
<dbReference type="Proteomes" id="UP000012073">
    <property type="component" value="Unassembled WGS sequence"/>
</dbReference>
<dbReference type="SUPFAM" id="SSF52540">
    <property type="entry name" value="P-loop containing nucleoside triphosphate hydrolases"/>
    <property type="match status" value="1"/>
</dbReference>
<evidence type="ECO:0000256" key="4">
    <source>
        <dbReference type="ARBA" id="ARBA00022989"/>
    </source>
</evidence>
<sequence>GATLRGSVCVDGVPVADLAETLAYVRQEDLFFSQLTVQETLDVAARMRLPKEMPIAEKRRFVDALMRELGLLTVSTSRVGDEKTRGISGGEKKRLSLGCELVSTPRLILCDEPTSGLDAFQADKVMESLRALARQGHTVVCSVHQPSSKIFKLCDDLVLLAGGRRVGFPMPHQSNPAELYLDLISVDFSTDDTAAASEKRIDTLVAASNAVAASANRVATLRATFDDAARQPLEDGDGEKPFAAPPKRLGAFGQVRVLLQRAWRQITRDKKTNMSRFMSALMSALLFGAIYWRIGFKQTTIQDRLGLLQVCTINSAMTALVKTLNVFPRESVIVNRERARGSYSVLQYFVSKLIAEMPVSAFFPLVFSCTVYPMVGLSGGLNRILRFLGIITLESFTAASYGLVIGALVPSTEAALAVGPSSFVLQIVFGGLYITDENVPAWASWIPRVSLIKHAYEALCVNEFRGIEFEAKESWDVRTGEQVLQRMTWGESTVSKACLRLSKILAFNYLATYAILTLKKPKFEKLQPVLVEDDETPPPQANGPTSALSTTPVVT</sequence>
<dbReference type="Pfam" id="PF00005">
    <property type="entry name" value="ABC_tran"/>
    <property type="match status" value="1"/>
</dbReference>
<evidence type="ECO:0000256" key="3">
    <source>
        <dbReference type="ARBA" id="ARBA00022692"/>
    </source>
</evidence>
<evidence type="ECO:0000256" key="5">
    <source>
        <dbReference type="ARBA" id="ARBA00023136"/>
    </source>
</evidence>
<feature type="transmembrane region" description="Helical" evidence="7">
    <location>
        <begin position="387"/>
        <end position="408"/>
    </location>
</feature>
<evidence type="ECO:0000313" key="11">
    <source>
        <dbReference type="Proteomes" id="UP000012073"/>
    </source>
</evidence>
<dbReference type="Pfam" id="PF01061">
    <property type="entry name" value="ABC2_membrane"/>
    <property type="match status" value="1"/>
</dbReference>
<dbReference type="InterPro" id="IPR050352">
    <property type="entry name" value="ABCG_transporters"/>
</dbReference>
<name>R7QTJ3_CHOCR</name>
<keyword evidence="2" id="KW-0813">Transport</keyword>
<dbReference type="GO" id="GO:0016887">
    <property type="term" value="F:ATP hydrolysis activity"/>
    <property type="evidence" value="ECO:0007669"/>
    <property type="project" value="InterPro"/>
</dbReference>
<dbReference type="OrthoDB" id="66620at2759"/>
<feature type="domain" description="ABC-2 type transporter transmembrane" evidence="9">
    <location>
        <begin position="254"/>
        <end position="464"/>
    </location>
</feature>
<dbReference type="GO" id="GO:0016020">
    <property type="term" value="C:membrane"/>
    <property type="evidence" value="ECO:0007669"/>
    <property type="project" value="UniProtKB-SubCell"/>
</dbReference>
<dbReference type="PANTHER" id="PTHR48041">
    <property type="entry name" value="ABC TRANSPORTER G FAMILY MEMBER 28"/>
    <property type="match status" value="1"/>
</dbReference>
<feature type="domain" description="ABC transporter" evidence="8">
    <location>
        <begin position="6"/>
        <end position="115"/>
    </location>
</feature>
<evidence type="ECO:0000256" key="7">
    <source>
        <dbReference type="SAM" id="Phobius"/>
    </source>
</evidence>
<dbReference type="Gramene" id="CDF41434">
    <property type="protein sequence ID" value="CDF41434"/>
    <property type="gene ID" value="CHC_T00008014001"/>
</dbReference>
<gene>
    <name evidence="10" type="ORF">CHC_T00008014001</name>
</gene>
<dbReference type="AlphaFoldDB" id="R7QTJ3"/>
<dbReference type="RefSeq" id="XP_005711728.1">
    <property type="nucleotide sequence ID" value="XM_005711671.1"/>
</dbReference>
<evidence type="ECO:0000259" key="8">
    <source>
        <dbReference type="Pfam" id="PF00005"/>
    </source>
</evidence>
<dbReference type="GO" id="GO:0140359">
    <property type="term" value="F:ABC-type transporter activity"/>
    <property type="evidence" value="ECO:0007669"/>
    <property type="project" value="InterPro"/>
</dbReference>
<feature type="non-terminal residue" evidence="10">
    <location>
        <position position="1"/>
    </location>
</feature>
<protein>
    <recommendedName>
        <fullName evidence="12">ABC transporter domain-containing protein</fullName>
    </recommendedName>
</protein>
<evidence type="ECO:0000256" key="6">
    <source>
        <dbReference type="SAM" id="MobiDB-lite"/>
    </source>
</evidence>
<keyword evidence="3 7" id="KW-0812">Transmembrane</keyword>
<organism evidence="10 11">
    <name type="scientific">Chondrus crispus</name>
    <name type="common">Carrageen Irish moss</name>
    <name type="synonym">Polymorpha crispa</name>
    <dbReference type="NCBI Taxonomy" id="2769"/>
    <lineage>
        <taxon>Eukaryota</taxon>
        <taxon>Rhodophyta</taxon>
        <taxon>Florideophyceae</taxon>
        <taxon>Rhodymeniophycidae</taxon>
        <taxon>Gigartinales</taxon>
        <taxon>Gigartinaceae</taxon>
        <taxon>Chondrus</taxon>
    </lineage>
</organism>
<feature type="transmembrane region" description="Helical" evidence="7">
    <location>
        <begin position="277"/>
        <end position="294"/>
    </location>
</feature>
<dbReference type="GO" id="GO:0005524">
    <property type="term" value="F:ATP binding"/>
    <property type="evidence" value="ECO:0007669"/>
    <property type="project" value="InterPro"/>
</dbReference>
<evidence type="ECO:0000313" key="10">
    <source>
        <dbReference type="EMBL" id="CDF41434.1"/>
    </source>
</evidence>
<keyword evidence="4 7" id="KW-1133">Transmembrane helix</keyword>
<dbReference type="InterPro" id="IPR013525">
    <property type="entry name" value="ABC2_TM"/>
</dbReference>
<feature type="transmembrane region" description="Helical" evidence="7">
    <location>
        <begin position="353"/>
        <end position="375"/>
    </location>
</feature>
<feature type="region of interest" description="Disordered" evidence="6">
    <location>
        <begin position="532"/>
        <end position="555"/>
    </location>
</feature>
<dbReference type="KEGG" id="ccp:CHC_T00008014001"/>
<dbReference type="EMBL" id="HG002379">
    <property type="protein sequence ID" value="CDF41434.1"/>
    <property type="molecule type" value="Genomic_DNA"/>
</dbReference>
<dbReference type="InterPro" id="IPR027417">
    <property type="entry name" value="P-loop_NTPase"/>
</dbReference>
<dbReference type="PANTHER" id="PTHR48041:SF41">
    <property type="entry name" value="ABC TRANSPORTER G FAMILY"/>
    <property type="match status" value="1"/>
</dbReference>
<evidence type="ECO:0000259" key="9">
    <source>
        <dbReference type="Pfam" id="PF01061"/>
    </source>
</evidence>
<dbReference type="PhylomeDB" id="R7QTJ3"/>
<keyword evidence="5 7" id="KW-0472">Membrane</keyword>
<accession>R7QTJ3</accession>
<evidence type="ECO:0000256" key="1">
    <source>
        <dbReference type="ARBA" id="ARBA00004141"/>
    </source>
</evidence>
<comment type="subcellular location">
    <subcellularLocation>
        <location evidence="1">Membrane</location>
        <topology evidence="1">Multi-pass membrane protein</topology>
    </subcellularLocation>
</comment>
<evidence type="ECO:0008006" key="12">
    <source>
        <dbReference type="Google" id="ProtNLM"/>
    </source>
</evidence>
<keyword evidence="11" id="KW-1185">Reference proteome</keyword>
<reference evidence="11" key="1">
    <citation type="journal article" date="2013" name="Proc. Natl. Acad. Sci. U.S.A.">
        <title>Genome structure and metabolic features in the red seaweed Chondrus crispus shed light on evolution of the Archaeplastida.</title>
        <authorList>
            <person name="Collen J."/>
            <person name="Porcel B."/>
            <person name="Carre W."/>
            <person name="Ball S.G."/>
            <person name="Chaparro C."/>
            <person name="Tonon T."/>
            <person name="Barbeyron T."/>
            <person name="Michel G."/>
            <person name="Noel B."/>
            <person name="Valentin K."/>
            <person name="Elias M."/>
            <person name="Artiguenave F."/>
            <person name="Arun A."/>
            <person name="Aury J.M."/>
            <person name="Barbosa-Neto J.F."/>
            <person name="Bothwell J.H."/>
            <person name="Bouget F.Y."/>
            <person name="Brillet L."/>
            <person name="Cabello-Hurtado F."/>
            <person name="Capella-Gutierrez S."/>
            <person name="Charrier B."/>
            <person name="Cladiere L."/>
            <person name="Cock J.M."/>
            <person name="Coelho S.M."/>
            <person name="Colleoni C."/>
            <person name="Czjzek M."/>
            <person name="Da Silva C."/>
            <person name="Delage L."/>
            <person name="Denoeud F."/>
            <person name="Deschamps P."/>
            <person name="Dittami S.M."/>
            <person name="Gabaldon T."/>
            <person name="Gachon C.M."/>
            <person name="Groisillier A."/>
            <person name="Herve C."/>
            <person name="Jabbari K."/>
            <person name="Katinka M."/>
            <person name="Kloareg B."/>
            <person name="Kowalczyk N."/>
            <person name="Labadie K."/>
            <person name="Leblanc C."/>
            <person name="Lopez P.J."/>
            <person name="McLachlan D.H."/>
            <person name="Meslet-Cladiere L."/>
            <person name="Moustafa A."/>
            <person name="Nehr Z."/>
            <person name="Nyvall Collen P."/>
            <person name="Panaud O."/>
            <person name="Partensky F."/>
            <person name="Poulain J."/>
            <person name="Rensing S.A."/>
            <person name="Rousvoal S."/>
            <person name="Samson G."/>
            <person name="Symeonidi A."/>
            <person name="Weissenbach J."/>
            <person name="Zambounis A."/>
            <person name="Wincker P."/>
            <person name="Boyen C."/>
        </authorList>
    </citation>
    <scope>NUCLEOTIDE SEQUENCE [LARGE SCALE GENOMIC DNA]</scope>
    <source>
        <strain evidence="11">cv. Stackhouse</strain>
    </source>
</reference>
<dbReference type="OMA" id="PWLAWIK"/>
<proteinExistence type="predicted"/>